<organism evidence="3">
    <name type="scientific">Klebsiella pneumoniae</name>
    <dbReference type="NCBI Taxonomy" id="573"/>
    <lineage>
        <taxon>Bacteria</taxon>
        <taxon>Pseudomonadati</taxon>
        <taxon>Pseudomonadota</taxon>
        <taxon>Gammaproteobacteria</taxon>
        <taxon>Enterobacterales</taxon>
        <taxon>Enterobacteriaceae</taxon>
        <taxon>Klebsiella/Raoultella group</taxon>
        <taxon>Klebsiella</taxon>
        <taxon>Klebsiella pneumoniae complex</taxon>
    </lineage>
</organism>
<dbReference type="Proteomes" id="UP000376235">
    <property type="component" value="Unassembled WGS sequence"/>
</dbReference>
<dbReference type="EMBL" id="CAAHDD010000004">
    <property type="protein sequence ID" value="VGM23065.1"/>
    <property type="molecule type" value="Genomic_DNA"/>
</dbReference>
<evidence type="ECO:0000256" key="1">
    <source>
        <dbReference type="SAM" id="MobiDB-lite"/>
    </source>
</evidence>
<evidence type="ECO:0000313" key="3">
    <source>
        <dbReference type="EMBL" id="VGM23065.1"/>
    </source>
</evidence>
<accession>A0A486TAD0</accession>
<dbReference type="EMBL" id="CAAHCC010000004">
    <property type="protein sequence ID" value="VGK91566.1"/>
    <property type="molecule type" value="Genomic_DNA"/>
</dbReference>
<gene>
    <name evidence="3" type="ORF">SAMEA4873559_02286</name>
    <name evidence="2" type="ORF">SAMEA4873632_02769</name>
</gene>
<evidence type="ECO:0000313" key="2">
    <source>
        <dbReference type="EMBL" id="VGK91566.1"/>
    </source>
</evidence>
<protein>
    <submittedName>
        <fullName evidence="3">Exoenzymes regulatory protein AepA</fullName>
    </submittedName>
</protein>
<feature type="region of interest" description="Disordered" evidence="1">
    <location>
        <begin position="20"/>
        <end position="43"/>
    </location>
</feature>
<name>A0A486TAD0_KLEPN</name>
<dbReference type="AlphaFoldDB" id="A0A486TAD0"/>
<evidence type="ECO:0000313" key="4">
    <source>
        <dbReference type="Proteomes" id="UP000376235"/>
    </source>
</evidence>
<proteinExistence type="predicted"/>
<reference evidence="3 4" key="1">
    <citation type="submission" date="2019-03" db="EMBL/GenBank/DDBJ databases">
        <authorList>
            <consortium name="Pathogen Informatics"/>
        </authorList>
    </citation>
    <scope>NUCLEOTIDE SEQUENCE</scope>
    <source>
        <strain evidence="3">5012STDY7626358</strain>
        <strain evidence="2 4">5012STDY7626430</strain>
    </source>
</reference>
<sequence length="43" mass="4820">MSQTATLILTHGQIHTLDRANPWRKPWPSPTEKLLPPEVTIGS</sequence>